<evidence type="ECO:0000256" key="1">
    <source>
        <dbReference type="SAM" id="MobiDB-lite"/>
    </source>
</evidence>
<name>A0A9P6Y3K3_9FUNG</name>
<dbReference type="AlphaFoldDB" id="A0A9P6Y3K3"/>
<protein>
    <submittedName>
        <fullName evidence="2">Uncharacterized protein</fullName>
    </submittedName>
</protein>
<keyword evidence="3" id="KW-1185">Reference proteome</keyword>
<evidence type="ECO:0000313" key="3">
    <source>
        <dbReference type="Proteomes" id="UP000740926"/>
    </source>
</evidence>
<sequence length="145" mass="16272">MSTPWRSEDCSDPRSKALGTSPLATSLARSFKHWLRKPWMLAQEPHEPRTLQLSWPRRGGRGTRRRCHLEAQGSVSIRRHWHPVFASLETLTFPSSENDEVDNGDPREHCRNPSDLPIFTGPASIAHGVGRTSHRPSQRGGPPGL</sequence>
<feature type="region of interest" description="Disordered" evidence="1">
    <location>
        <begin position="94"/>
        <end position="145"/>
    </location>
</feature>
<gene>
    <name evidence="2" type="ORF">G6F50_014677</name>
</gene>
<feature type="compositionally biased region" description="Basic and acidic residues" evidence="1">
    <location>
        <begin position="1"/>
        <end position="15"/>
    </location>
</feature>
<dbReference type="EMBL" id="JAANIU010007268">
    <property type="protein sequence ID" value="KAG1538398.1"/>
    <property type="molecule type" value="Genomic_DNA"/>
</dbReference>
<organism evidence="2 3">
    <name type="scientific">Rhizopus delemar</name>
    <dbReference type="NCBI Taxonomy" id="936053"/>
    <lineage>
        <taxon>Eukaryota</taxon>
        <taxon>Fungi</taxon>
        <taxon>Fungi incertae sedis</taxon>
        <taxon>Mucoromycota</taxon>
        <taxon>Mucoromycotina</taxon>
        <taxon>Mucoromycetes</taxon>
        <taxon>Mucorales</taxon>
        <taxon>Mucorineae</taxon>
        <taxon>Rhizopodaceae</taxon>
        <taxon>Rhizopus</taxon>
    </lineage>
</organism>
<accession>A0A9P6Y3K3</accession>
<proteinExistence type="predicted"/>
<evidence type="ECO:0000313" key="2">
    <source>
        <dbReference type="EMBL" id="KAG1538398.1"/>
    </source>
</evidence>
<comment type="caution">
    <text evidence="2">The sequence shown here is derived from an EMBL/GenBank/DDBJ whole genome shotgun (WGS) entry which is preliminary data.</text>
</comment>
<reference evidence="2 3" key="1">
    <citation type="journal article" date="2020" name="Microb. Genom.">
        <title>Genetic diversity of clinical and environmental Mucorales isolates obtained from an investigation of mucormycosis cases among solid organ transplant recipients.</title>
        <authorList>
            <person name="Nguyen M.H."/>
            <person name="Kaul D."/>
            <person name="Muto C."/>
            <person name="Cheng S.J."/>
            <person name="Richter R.A."/>
            <person name="Bruno V.M."/>
            <person name="Liu G."/>
            <person name="Beyhan S."/>
            <person name="Sundermann A.J."/>
            <person name="Mounaud S."/>
            <person name="Pasculle A.W."/>
            <person name="Nierman W.C."/>
            <person name="Driscoll E."/>
            <person name="Cumbie R."/>
            <person name="Clancy C.J."/>
            <person name="Dupont C.L."/>
        </authorList>
    </citation>
    <scope>NUCLEOTIDE SEQUENCE [LARGE SCALE GENOMIC DNA]</scope>
    <source>
        <strain evidence="2 3">GL24</strain>
    </source>
</reference>
<dbReference type="Proteomes" id="UP000740926">
    <property type="component" value="Unassembled WGS sequence"/>
</dbReference>
<feature type="region of interest" description="Disordered" evidence="1">
    <location>
        <begin position="1"/>
        <end position="21"/>
    </location>
</feature>